<dbReference type="EMBL" id="BMYS01000018">
    <property type="protein sequence ID" value="GGW92221.1"/>
    <property type="molecule type" value="Genomic_DNA"/>
</dbReference>
<dbReference type="RefSeq" id="WP_189385634.1">
    <property type="nucleotide sequence ID" value="NZ_BAABFY010000012.1"/>
</dbReference>
<dbReference type="SUPFAM" id="SSF54637">
    <property type="entry name" value="Thioesterase/thiol ester dehydrase-isomerase"/>
    <property type="match status" value="1"/>
</dbReference>
<reference evidence="2" key="1">
    <citation type="journal article" date="2014" name="Int. J. Syst. Evol. Microbiol.">
        <title>Complete genome sequence of Corynebacterium casei LMG S-19264T (=DSM 44701T), isolated from a smear-ripened cheese.</title>
        <authorList>
            <consortium name="US DOE Joint Genome Institute (JGI-PGF)"/>
            <person name="Walter F."/>
            <person name="Albersmeier A."/>
            <person name="Kalinowski J."/>
            <person name="Ruckert C."/>
        </authorList>
    </citation>
    <scope>NUCLEOTIDE SEQUENCE</scope>
    <source>
        <strain evidence="2">KCTC 23732</strain>
    </source>
</reference>
<protein>
    <recommendedName>
        <fullName evidence="1">FAS1-like dehydratase domain-containing protein</fullName>
    </recommendedName>
</protein>
<sequence length="148" mass="16528">MPESGLIGKDLGSHQVPVSLFQVQFYAKVTGQTERLFFDEVYAKAQGYPSVVVPVGLLFGLEMNREDPYAWFTEVGLDAGKTLHASQEFICHGQCFAGDVLTFTSRVADVYTKKNGTLYFLDRHTRVENQDGKPVADLISVFVENRKS</sequence>
<evidence type="ECO:0000313" key="2">
    <source>
        <dbReference type="EMBL" id="GGW92221.1"/>
    </source>
</evidence>
<feature type="domain" description="FAS1-like dehydratase" evidence="1">
    <location>
        <begin position="6"/>
        <end position="137"/>
    </location>
</feature>
<comment type="caution">
    <text evidence="2">The sequence shown here is derived from an EMBL/GenBank/DDBJ whole genome shotgun (WGS) entry which is preliminary data.</text>
</comment>
<dbReference type="InterPro" id="IPR039569">
    <property type="entry name" value="FAS1-like_DH_region"/>
</dbReference>
<dbReference type="InterPro" id="IPR029069">
    <property type="entry name" value="HotDog_dom_sf"/>
</dbReference>
<dbReference type="Pfam" id="PF13452">
    <property type="entry name" value="FAS1_DH_region"/>
    <property type="match status" value="1"/>
</dbReference>
<dbReference type="AlphaFoldDB" id="A0A918JND2"/>
<proteinExistence type="predicted"/>
<organism evidence="2 3">
    <name type="scientific">Advenella faeciporci</name>
    <dbReference type="NCBI Taxonomy" id="797535"/>
    <lineage>
        <taxon>Bacteria</taxon>
        <taxon>Pseudomonadati</taxon>
        <taxon>Pseudomonadota</taxon>
        <taxon>Betaproteobacteria</taxon>
        <taxon>Burkholderiales</taxon>
        <taxon>Alcaligenaceae</taxon>
    </lineage>
</organism>
<reference evidence="2" key="2">
    <citation type="submission" date="2020-09" db="EMBL/GenBank/DDBJ databases">
        <authorList>
            <person name="Sun Q."/>
            <person name="Kim S."/>
        </authorList>
    </citation>
    <scope>NUCLEOTIDE SEQUENCE</scope>
    <source>
        <strain evidence="2">KCTC 23732</strain>
    </source>
</reference>
<gene>
    <name evidence="2" type="ORF">GCM10011450_22880</name>
</gene>
<keyword evidence="3" id="KW-1185">Reference proteome</keyword>
<dbReference type="Proteomes" id="UP000608345">
    <property type="component" value="Unassembled WGS sequence"/>
</dbReference>
<name>A0A918JND2_9BURK</name>
<evidence type="ECO:0000259" key="1">
    <source>
        <dbReference type="Pfam" id="PF13452"/>
    </source>
</evidence>
<dbReference type="CDD" id="cd03441">
    <property type="entry name" value="R_hydratase_like"/>
    <property type="match status" value="1"/>
</dbReference>
<accession>A0A918JND2</accession>
<dbReference type="Gene3D" id="3.10.129.10">
    <property type="entry name" value="Hotdog Thioesterase"/>
    <property type="match status" value="1"/>
</dbReference>
<evidence type="ECO:0000313" key="3">
    <source>
        <dbReference type="Proteomes" id="UP000608345"/>
    </source>
</evidence>